<reference evidence="2" key="1">
    <citation type="journal article" date="2022" name="Mol. Ecol. Resour.">
        <title>The genomes of chicory, endive, great burdock and yacon provide insights into Asteraceae palaeo-polyploidization history and plant inulin production.</title>
        <authorList>
            <person name="Fan W."/>
            <person name="Wang S."/>
            <person name="Wang H."/>
            <person name="Wang A."/>
            <person name="Jiang F."/>
            <person name="Liu H."/>
            <person name="Zhao H."/>
            <person name="Xu D."/>
            <person name="Zhang Y."/>
        </authorList>
    </citation>
    <scope>NUCLEOTIDE SEQUENCE [LARGE SCALE GENOMIC DNA]</scope>
    <source>
        <strain evidence="2">cv. Niubang</strain>
    </source>
</reference>
<proteinExistence type="predicted"/>
<keyword evidence="2" id="KW-1185">Reference proteome</keyword>
<accession>A0ACB9DMX2</accession>
<protein>
    <submittedName>
        <fullName evidence="1">Uncharacterized protein</fullName>
    </submittedName>
</protein>
<reference evidence="1 2" key="2">
    <citation type="journal article" date="2022" name="Mol. Ecol. Resour.">
        <title>The genomes of chicory, endive, great burdock and yacon provide insights into Asteraceae paleo-polyploidization history and plant inulin production.</title>
        <authorList>
            <person name="Fan W."/>
            <person name="Wang S."/>
            <person name="Wang H."/>
            <person name="Wang A."/>
            <person name="Jiang F."/>
            <person name="Liu H."/>
            <person name="Zhao H."/>
            <person name="Xu D."/>
            <person name="Zhang Y."/>
        </authorList>
    </citation>
    <scope>NUCLEOTIDE SEQUENCE [LARGE SCALE GENOMIC DNA]</scope>
    <source>
        <strain evidence="2">cv. Niubang</strain>
    </source>
</reference>
<sequence>MSDFGSVIIHGGVRIDKTVAKTSVPTAKEPSHILQRMAKIHQLLILEKIQVIKNVGASTYTFRIVESPATERTTQAIGSSGVAISGTTKKDIVNRKALDMLWSIYVAGNTVPIPFLKATDISPIALLSENVLGSQHVDNVGSVVVEA</sequence>
<organism evidence="1 2">
    <name type="scientific">Arctium lappa</name>
    <name type="common">Greater burdock</name>
    <name type="synonym">Lappa major</name>
    <dbReference type="NCBI Taxonomy" id="4217"/>
    <lineage>
        <taxon>Eukaryota</taxon>
        <taxon>Viridiplantae</taxon>
        <taxon>Streptophyta</taxon>
        <taxon>Embryophyta</taxon>
        <taxon>Tracheophyta</taxon>
        <taxon>Spermatophyta</taxon>
        <taxon>Magnoliopsida</taxon>
        <taxon>eudicotyledons</taxon>
        <taxon>Gunneridae</taxon>
        <taxon>Pentapetalae</taxon>
        <taxon>asterids</taxon>
        <taxon>campanulids</taxon>
        <taxon>Asterales</taxon>
        <taxon>Asteraceae</taxon>
        <taxon>Carduoideae</taxon>
        <taxon>Cardueae</taxon>
        <taxon>Arctiinae</taxon>
        <taxon>Arctium</taxon>
    </lineage>
</organism>
<evidence type="ECO:0000313" key="2">
    <source>
        <dbReference type="Proteomes" id="UP001055879"/>
    </source>
</evidence>
<comment type="caution">
    <text evidence="1">The sequence shown here is derived from an EMBL/GenBank/DDBJ whole genome shotgun (WGS) entry which is preliminary data.</text>
</comment>
<evidence type="ECO:0000313" key="1">
    <source>
        <dbReference type="EMBL" id="KAI3748034.1"/>
    </source>
</evidence>
<name>A0ACB9DMX2_ARCLA</name>
<gene>
    <name evidence="1" type="ORF">L6452_10848</name>
</gene>
<dbReference type="Proteomes" id="UP001055879">
    <property type="component" value="Linkage Group LG03"/>
</dbReference>
<dbReference type="EMBL" id="CM042049">
    <property type="protein sequence ID" value="KAI3748034.1"/>
    <property type="molecule type" value="Genomic_DNA"/>
</dbReference>